<dbReference type="PANTHER" id="PTHR10073:SF47">
    <property type="entry name" value="DNA MISMATCH REPAIR PROTEIN MLH3"/>
    <property type="match status" value="1"/>
</dbReference>
<organism evidence="3 4">
    <name type="scientific">Vitrella brassicaformis (strain CCMP3155)</name>
    <dbReference type="NCBI Taxonomy" id="1169540"/>
    <lineage>
        <taxon>Eukaryota</taxon>
        <taxon>Sar</taxon>
        <taxon>Alveolata</taxon>
        <taxon>Colpodellida</taxon>
        <taxon>Vitrellaceae</taxon>
        <taxon>Vitrella</taxon>
    </lineage>
</organism>
<dbReference type="Gene3D" id="3.30.1540.20">
    <property type="entry name" value="MutL, C-terminal domain, dimerisation subdomain"/>
    <property type="match status" value="1"/>
</dbReference>
<dbReference type="Gene3D" id="3.30.1370.100">
    <property type="entry name" value="MutL, C-terminal domain, regulatory subdomain"/>
    <property type="match status" value="1"/>
</dbReference>
<dbReference type="InterPro" id="IPR042121">
    <property type="entry name" value="MutL_C_regsub"/>
</dbReference>
<dbReference type="GO" id="GO:0140664">
    <property type="term" value="F:ATP-dependent DNA damage sensor activity"/>
    <property type="evidence" value="ECO:0007669"/>
    <property type="project" value="InterPro"/>
</dbReference>
<evidence type="ECO:0000259" key="2">
    <source>
        <dbReference type="SMART" id="SM00853"/>
    </source>
</evidence>
<feature type="compositionally biased region" description="Basic and acidic residues" evidence="1">
    <location>
        <begin position="244"/>
        <end position="265"/>
    </location>
</feature>
<dbReference type="VEuPathDB" id="CryptoDB:Vbra_19697"/>
<dbReference type="OMA" id="TRCANAD"/>
<feature type="domain" description="MutL C-terminal dimerisation" evidence="2">
    <location>
        <begin position="41"/>
        <end position="201"/>
    </location>
</feature>
<name>A0A0G4H7J3_VITBC</name>
<dbReference type="InterPro" id="IPR042120">
    <property type="entry name" value="MutL_C_dimsub"/>
</dbReference>
<dbReference type="GO" id="GO:0016887">
    <property type="term" value="F:ATP hydrolysis activity"/>
    <property type="evidence" value="ECO:0007669"/>
    <property type="project" value="InterPro"/>
</dbReference>
<dbReference type="EMBL" id="CDMY01001045">
    <property type="protein sequence ID" value="CEM39638.1"/>
    <property type="molecule type" value="Genomic_DNA"/>
</dbReference>
<sequence length="265" mass="29170">MLSLPSLSFGGHMAMDEKSVVGGDSQGEHIMSKEDLADTHIIGQVDHKFVCCFAASMQSIALVDQHACGERIELEKIFEALAAGCHDDKLLSTAVLSPAARVLLTPGQHAALVKYQTLVSKWRFHVDVSSAAMAPDGSIRVKVHSVPKVASYQAAPEELPFFLQYLETQKEVHFPFPVPHNCRKQLVYQACRRAIKFGDPLTDLQQADLLTRIKQCKYPFQCAHGRPTVYPLFTLDGPDACAGDSRHEDSEGKSAGWERELGPID</sequence>
<dbReference type="OrthoDB" id="442233at2759"/>
<dbReference type="PANTHER" id="PTHR10073">
    <property type="entry name" value="DNA MISMATCH REPAIR PROTEIN MLH, PMS, MUTL"/>
    <property type="match status" value="1"/>
</dbReference>
<dbReference type="GO" id="GO:0006298">
    <property type="term" value="P:mismatch repair"/>
    <property type="evidence" value="ECO:0007669"/>
    <property type="project" value="InterPro"/>
</dbReference>
<dbReference type="GO" id="GO:0005524">
    <property type="term" value="F:ATP binding"/>
    <property type="evidence" value="ECO:0007669"/>
    <property type="project" value="InterPro"/>
</dbReference>
<protein>
    <recommendedName>
        <fullName evidence="2">MutL C-terminal dimerisation domain-containing protein</fullName>
    </recommendedName>
</protein>
<dbReference type="SMART" id="SM00853">
    <property type="entry name" value="MutL_C"/>
    <property type="match status" value="1"/>
</dbReference>
<proteinExistence type="predicted"/>
<dbReference type="InParanoid" id="A0A0G4H7J3"/>
<feature type="region of interest" description="Disordered" evidence="1">
    <location>
        <begin position="243"/>
        <end position="265"/>
    </location>
</feature>
<dbReference type="Proteomes" id="UP000041254">
    <property type="component" value="Unassembled WGS sequence"/>
</dbReference>
<accession>A0A0G4H7J3</accession>
<evidence type="ECO:0000313" key="4">
    <source>
        <dbReference type="Proteomes" id="UP000041254"/>
    </source>
</evidence>
<evidence type="ECO:0000313" key="3">
    <source>
        <dbReference type="EMBL" id="CEM39638.1"/>
    </source>
</evidence>
<gene>
    <name evidence="3" type="ORF">Vbra_19697</name>
</gene>
<dbReference type="InterPro" id="IPR038973">
    <property type="entry name" value="MutL/Mlh/Pms-like"/>
</dbReference>
<keyword evidence="4" id="KW-1185">Reference proteome</keyword>
<dbReference type="AlphaFoldDB" id="A0A0G4H7J3"/>
<dbReference type="STRING" id="1169540.A0A0G4H7J3"/>
<dbReference type="GO" id="GO:0032300">
    <property type="term" value="C:mismatch repair complex"/>
    <property type="evidence" value="ECO:0007669"/>
    <property type="project" value="InterPro"/>
</dbReference>
<dbReference type="InterPro" id="IPR014790">
    <property type="entry name" value="MutL_C"/>
</dbReference>
<reference evidence="3 4" key="1">
    <citation type="submission" date="2014-11" db="EMBL/GenBank/DDBJ databases">
        <authorList>
            <person name="Zhu J."/>
            <person name="Qi W."/>
            <person name="Song R."/>
        </authorList>
    </citation>
    <scope>NUCLEOTIDE SEQUENCE [LARGE SCALE GENOMIC DNA]</scope>
</reference>
<dbReference type="InterPro" id="IPR037198">
    <property type="entry name" value="MutL_C_sf"/>
</dbReference>
<evidence type="ECO:0000256" key="1">
    <source>
        <dbReference type="SAM" id="MobiDB-lite"/>
    </source>
</evidence>
<dbReference type="SUPFAM" id="SSF118116">
    <property type="entry name" value="DNA mismatch repair protein MutL"/>
    <property type="match status" value="1"/>
</dbReference>